<organism evidence="6">
    <name type="scientific">marine sediment metagenome</name>
    <dbReference type="NCBI Taxonomy" id="412755"/>
    <lineage>
        <taxon>unclassified sequences</taxon>
        <taxon>metagenomes</taxon>
        <taxon>ecological metagenomes</taxon>
    </lineage>
</organism>
<accession>X1I410</accession>
<dbReference type="SUPFAM" id="SSF51569">
    <property type="entry name" value="Aldolase"/>
    <property type="match status" value="1"/>
</dbReference>
<dbReference type="EMBL" id="BARU01031818">
    <property type="protein sequence ID" value="GAH64015.1"/>
    <property type="molecule type" value="Genomic_DNA"/>
</dbReference>
<dbReference type="Gene3D" id="3.20.20.70">
    <property type="entry name" value="Aldolase class I"/>
    <property type="match status" value="1"/>
</dbReference>
<dbReference type="PANTHER" id="PTHR43538">
    <property type="entry name" value="ALPHA-IPM SYNTHASE/HOMOCITRATE SYNTHASE"/>
    <property type="match status" value="1"/>
</dbReference>
<proteinExistence type="predicted"/>
<dbReference type="InterPro" id="IPR002034">
    <property type="entry name" value="AIPM/Hcit_synth_CS"/>
</dbReference>
<dbReference type="AlphaFoldDB" id="X1I410"/>
<dbReference type="UniPathway" id="UPA00047">
    <property type="reaction ID" value="UER00066"/>
</dbReference>
<keyword evidence="3" id="KW-0808">Transferase</keyword>
<protein>
    <recommendedName>
        <fullName evidence="2">(R)-citramalate synthase</fullName>
        <ecNumber evidence="4">2.3.3.21</ecNumber>
    </recommendedName>
</protein>
<dbReference type="GO" id="GO:0046912">
    <property type="term" value="F:acyltransferase activity, acyl groups converted into alkyl on transfer"/>
    <property type="evidence" value="ECO:0007669"/>
    <property type="project" value="InterPro"/>
</dbReference>
<dbReference type="InterPro" id="IPR000891">
    <property type="entry name" value="PYR_CT"/>
</dbReference>
<dbReference type="InterPro" id="IPR005675">
    <property type="entry name" value="Citramal_synthase"/>
</dbReference>
<comment type="pathway">
    <text evidence="1">Amino-acid biosynthesis; L-isoleucine biosynthesis; 2-oxobutanoate from pyruvate: step 1/3.</text>
</comment>
<gene>
    <name evidence="6" type="ORF">S03H2_50268</name>
</gene>
<name>X1I410_9ZZZZ</name>
<dbReference type="PANTHER" id="PTHR43538:SF1">
    <property type="entry name" value="(R)-CITRAMALATE SYNTHASE"/>
    <property type="match status" value="1"/>
</dbReference>
<dbReference type="EC" id="2.3.3.21" evidence="4"/>
<dbReference type="Pfam" id="PF00682">
    <property type="entry name" value="HMGL-like"/>
    <property type="match status" value="1"/>
</dbReference>
<dbReference type="GO" id="GO:0043714">
    <property type="term" value="F:(R)-citramalate synthase activity"/>
    <property type="evidence" value="ECO:0007669"/>
    <property type="project" value="UniProtKB-EC"/>
</dbReference>
<comment type="caution">
    <text evidence="6">The sequence shown here is derived from an EMBL/GenBank/DDBJ whole genome shotgun (WGS) entry which is preliminary data.</text>
</comment>
<dbReference type="PROSITE" id="PS00815">
    <property type="entry name" value="AIPM_HOMOCIT_SYNTH_1"/>
    <property type="match status" value="1"/>
</dbReference>
<feature type="non-terminal residue" evidence="6">
    <location>
        <position position="211"/>
    </location>
</feature>
<dbReference type="GO" id="GO:0009097">
    <property type="term" value="P:isoleucine biosynthetic process"/>
    <property type="evidence" value="ECO:0007669"/>
    <property type="project" value="UniProtKB-UniPathway"/>
</dbReference>
<dbReference type="PROSITE" id="PS50991">
    <property type="entry name" value="PYR_CT"/>
    <property type="match status" value="1"/>
</dbReference>
<evidence type="ECO:0000259" key="5">
    <source>
        <dbReference type="PROSITE" id="PS50991"/>
    </source>
</evidence>
<sequence length="211" mass="22767">MITLYDTTLRDGSQSEGINFTVRDKLRITQLLDEFGLPMIEGGWPGSNPKDVEYFRQVRELSLKQARVTAFGATCRPKSSPAEDPNIVALIEAGTPVVTVVGKSWTRHVTQVLETDLDNNLRIIEQSLAHLAAAGREVIFDAEHFFDGYAADADYAVATLKAAIAGGASTLVLCDTNGGMLPWQVAEAVQAVRAQIDMPLGIHAHNDSGCA</sequence>
<evidence type="ECO:0000256" key="4">
    <source>
        <dbReference type="ARBA" id="ARBA00034330"/>
    </source>
</evidence>
<reference evidence="6" key="1">
    <citation type="journal article" date="2014" name="Front. Microbiol.">
        <title>High frequency of phylogenetically diverse reductive dehalogenase-homologous genes in deep subseafloor sedimentary metagenomes.</title>
        <authorList>
            <person name="Kawai M."/>
            <person name="Futagami T."/>
            <person name="Toyoda A."/>
            <person name="Takaki Y."/>
            <person name="Nishi S."/>
            <person name="Hori S."/>
            <person name="Arai W."/>
            <person name="Tsubouchi T."/>
            <person name="Morono Y."/>
            <person name="Uchiyama I."/>
            <person name="Ito T."/>
            <person name="Fujiyama A."/>
            <person name="Inagaki F."/>
            <person name="Takami H."/>
        </authorList>
    </citation>
    <scope>NUCLEOTIDE SEQUENCE</scope>
    <source>
        <strain evidence="6">Expedition CK06-06</strain>
    </source>
</reference>
<evidence type="ECO:0000256" key="2">
    <source>
        <dbReference type="ARBA" id="ARBA00022325"/>
    </source>
</evidence>
<feature type="domain" description="Pyruvate carboxyltransferase" evidence="5">
    <location>
        <begin position="2"/>
        <end position="211"/>
    </location>
</feature>
<dbReference type="InterPro" id="IPR013785">
    <property type="entry name" value="Aldolase_TIM"/>
</dbReference>
<evidence type="ECO:0000256" key="3">
    <source>
        <dbReference type="ARBA" id="ARBA00022679"/>
    </source>
</evidence>
<evidence type="ECO:0000313" key="6">
    <source>
        <dbReference type="EMBL" id="GAH64015.1"/>
    </source>
</evidence>
<evidence type="ECO:0000256" key="1">
    <source>
        <dbReference type="ARBA" id="ARBA00004743"/>
    </source>
</evidence>